<sequence length="187" mass="20192">MPPNDAVAHALSGPGDVWLKLGPADWTQLGYSESGVRVEFAPEFFPLFNDRRGPTTPYARLTTGLTAAVSLTLAEWDFALYERAKAIAFTQGTAGRFNRLQVGAKATGLQLAIRHSFYGTVNATPGLPPGYAFYEVFLRPNALGPIGVAGPRLAITFDAEGVWDTPSASWRVYHTDATFFATLPPPC</sequence>
<dbReference type="Proteomes" id="UP000324974">
    <property type="component" value="Chromosome"/>
</dbReference>
<evidence type="ECO:0000313" key="1">
    <source>
        <dbReference type="EMBL" id="QEL17148.1"/>
    </source>
</evidence>
<dbReference type="KEGG" id="lrs:PX52LOC_04129"/>
<dbReference type="EMBL" id="CP042425">
    <property type="protein sequence ID" value="QEL17148.1"/>
    <property type="molecule type" value="Genomic_DNA"/>
</dbReference>
<reference evidence="2" key="1">
    <citation type="submission" date="2019-08" db="EMBL/GenBank/DDBJ databases">
        <title>Limnoglobus roseus gen. nov., sp. nov., a novel freshwater planctomycete with a giant genome from the family Gemmataceae.</title>
        <authorList>
            <person name="Kulichevskaya I.S."/>
            <person name="Naumoff D.G."/>
            <person name="Miroshnikov K."/>
            <person name="Ivanova A."/>
            <person name="Philippov D.A."/>
            <person name="Hakobyan A."/>
            <person name="Rijpstra I.C."/>
            <person name="Sinninghe Damste J.S."/>
            <person name="Liesack W."/>
            <person name="Dedysh S.N."/>
        </authorList>
    </citation>
    <scope>NUCLEOTIDE SEQUENCE [LARGE SCALE GENOMIC DNA]</scope>
    <source>
        <strain evidence="2">PX52</strain>
    </source>
</reference>
<evidence type="ECO:0000313" key="2">
    <source>
        <dbReference type="Proteomes" id="UP000324974"/>
    </source>
</evidence>
<name>A0A5C1AJR4_9BACT</name>
<dbReference type="AlphaFoldDB" id="A0A5C1AJR4"/>
<dbReference type="RefSeq" id="WP_149111792.1">
    <property type="nucleotide sequence ID" value="NZ_CP042425.1"/>
</dbReference>
<accession>A0A5C1AJR4</accession>
<keyword evidence="2" id="KW-1185">Reference proteome</keyword>
<organism evidence="1 2">
    <name type="scientific">Limnoglobus roseus</name>
    <dbReference type="NCBI Taxonomy" id="2598579"/>
    <lineage>
        <taxon>Bacteria</taxon>
        <taxon>Pseudomonadati</taxon>
        <taxon>Planctomycetota</taxon>
        <taxon>Planctomycetia</taxon>
        <taxon>Gemmatales</taxon>
        <taxon>Gemmataceae</taxon>
        <taxon>Limnoglobus</taxon>
    </lineage>
</organism>
<proteinExistence type="predicted"/>
<protein>
    <submittedName>
        <fullName evidence="1">Uncharacterized protein</fullName>
    </submittedName>
</protein>
<gene>
    <name evidence="1" type="ORF">PX52LOC_04129</name>
</gene>